<keyword evidence="1" id="KW-0378">Hydrolase</keyword>
<comment type="caution">
    <text evidence="4">The sequence shown here is derived from an EMBL/GenBank/DDBJ whole genome shotgun (WGS) entry which is preliminary data.</text>
</comment>
<dbReference type="OrthoDB" id="1926161at2759"/>
<evidence type="ECO:0000256" key="1">
    <source>
        <dbReference type="ARBA" id="ARBA00022801"/>
    </source>
</evidence>
<keyword evidence="5" id="KW-1185">Reference proteome</keyword>
<reference evidence="4" key="1">
    <citation type="journal article" date="2023" name="Plant J.">
        <title>The genome of the king protea, Protea cynaroides.</title>
        <authorList>
            <person name="Chang J."/>
            <person name="Duong T.A."/>
            <person name="Schoeman C."/>
            <person name="Ma X."/>
            <person name="Roodt D."/>
            <person name="Barker N."/>
            <person name="Li Z."/>
            <person name="Van de Peer Y."/>
            <person name="Mizrachi E."/>
        </authorList>
    </citation>
    <scope>NUCLEOTIDE SEQUENCE</scope>
    <source>
        <tissue evidence="4">Young leaves</tissue>
    </source>
</reference>
<dbReference type="GO" id="GO:0005987">
    <property type="term" value="P:sucrose catabolic process"/>
    <property type="evidence" value="ECO:0007669"/>
    <property type="project" value="TreeGrafter"/>
</dbReference>
<accession>A0A9Q0HF97</accession>
<dbReference type="Pfam" id="PF12899">
    <property type="entry name" value="Glyco_hydro_100"/>
    <property type="match status" value="1"/>
</dbReference>
<evidence type="ECO:0000313" key="4">
    <source>
        <dbReference type="EMBL" id="KAJ4963610.1"/>
    </source>
</evidence>
<dbReference type="GO" id="GO:0004575">
    <property type="term" value="F:sucrose alpha-glucosidase activity"/>
    <property type="evidence" value="ECO:0007669"/>
    <property type="project" value="TreeGrafter"/>
</dbReference>
<name>A0A9Q0HF97_9MAGN</name>
<dbReference type="InterPro" id="IPR024746">
    <property type="entry name" value="Glyco_hydro_100"/>
</dbReference>
<dbReference type="EMBL" id="JAMYWD010000008">
    <property type="protein sequence ID" value="KAJ4963610.1"/>
    <property type="molecule type" value="Genomic_DNA"/>
</dbReference>
<dbReference type="PANTHER" id="PTHR31916:SF49">
    <property type="entry name" value="ALKALINE_NEUTRAL INVERTASE C, MITOCHONDRIAL"/>
    <property type="match status" value="1"/>
</dbReference>
<sequence length="114" mass="12702">MGLKQILNLCLTDGLFPSLLVNDGSCMIDQQMGIHDHPLEIDALFYSALRYFCEMLALNDGSKNLVTAINNELSATLFHDPVSELIMLAEILDPPPISVSELLFHVLQLKRYLG</sequence>
<keyword evidence="3" id="KW-0326">Glycosidase</keyword>
<protein>
    <recommendedName>
        <fullName evidence="6">Beta-fructofuranosidase</fullName>
    </recommendedName>
</protein>
<evidence type="ECO:0000313" key="5">
    <source>
        <dbReference type="Proteomes" id="UP001141806"/>
    </source>
</evidence>
<dbReference type="GO" id="GO:0005739">
    <property type="term" value="C:mitochondrion"/>
    <property type="evidence" value="ECO:0007669"/>
    <property type="project" value="TreeGrafter"/>
</dbReference>
<evidence type="ECO:0008006" key="6">
    <source>
        <dbReference type="Google" id="ProtNLM"/>
    </source>
</evidence>
<organism evidence="4 5">
    <name type="scientific">Protea cynaroides</name>
    <dbReference type="NCBI Taxonomy" id="273540"/>
    <lineage>
        <taxon>Eukaryota</taxon>
        <taxon>Viridiplantae</taxon>
        <taxon>Streptophyta</taxon>
        <taxon>Embryophyta</taxon>
        <taxon>Tracheophyta</taxon>
        <taxon>Spermatophyta</taxon>
        <taxon>Magnoliopsida</taxon>
        <taxon>Proteales</taxon>
        <taxon>Proteaceae</taxon>
        <taxon>Protea</taxon>
    </lineage>
</organism>
<dbReference type="PANTHER" id="PTHR31916">
    <property type="match status" value="1"/>
</dbReference>
<dbReference type="GO" id="GO:0033926">
    <property type="term" value="F:endo-alpha-N-acetylgalactosaminidase activity"/>
    <property type="evidence" value="ECO:0007669"/>
    <property type="project" value="InterPro"/>
</dbReference>
<proteinExistence type="predicted"/>
<dbReference type="Proteomes" id="UP001141806">
    <property type="component" value="Unassembled WGS sequence"/>
</dbReference>
<evidence type="ECO:0000256" key="3">
    <source>
        <dbReference type="ARBA" id="ARBA00023295"/>
    </source>
</evidence>
<gene>
    <name evidence="4" type="ORF">NE237_023549</name>
</gene>
<evidence type="ECO:0000256" key="2">
    <source>
        <dbReference type="ARBA" id="ARBA00023277"/>
    </source>
</evidence>
<dbReference type="AlphaFoldDB" id="A0A9Q0HF97"/>
<keyword evidence="2" id="KW-0119">Carbohydrate metabolism</keyword>